<dbReference type="STRING" id="426701.SAMN04488098_101632"/>
<dbReference type="NCBIfam" id="TIGR01076">
    <property type="entry name" value="sortase_fam"/>
    <property type="match status" value="1"/>
</dbReference>
<reference evidence="4" key="1">
    <citation type="submission" date="2016-10" db="EMBL/GenBank/DDBJ databases">
        <authorList>
            <person name="Varghese N."/>
            <person name="Submissions S."/>
        </authorList>
    </citation>
    <scope>NUCLEOTIDE SEQUENCE [LARGE SCALE GENOMIC DNA]</scope>
    <source>
        <strain evidence="4">DSM 19181</strain>
    </source>
</reference>
<dbReference type="Pfam" id="PF04203">
    <property type="entry name" value="Sortase"/>
    <property type="match status" value="1"/>
</dbReference>
<feature type="active site" description="Proton donor/acceptor" evidence="2">
    <location>
        <position position="173"/>
    </location>
</feature>
<name>A0A1G8ZUY5_9LACT</name>
<keyword evidence="4" id="KW-1185">Reference proteome</keyword>
<feature type="active site" description="Acyl-thioester intermediate" evidence="2">
    <location>
        <position position="235"/>
    </location>
</feature>
<evidence type="ECO:0000313" key="3">
    <source>
        <dbReference type="EMBL" id="SDK18811.1"/>
    </source>
</evidence>
<dbReference type="NCBIfam" id="NF033745">
    <property type="entry name" value="class_C_sortase"/>
    <property type="match status" value="1"/>
</dbReference>
<keyword evidence="1" id="KW-0378">Hydrolase</keyword>
<dbReference type="Proteomes" id="UP000199433">
    <property type="component" value="Unassembled WGS sequence"/>
</dbReference>
<accession>A0A1G8ZUY5</accession>
<sequence>MKKKLIPFLLFLVGLLFFTYPHIAHYINDHAMQQQIEEFEIVSAQPDSEEDTDALWEEMLTYNEELQNNPDQTIEDAFTDEVMASNAFYSSDQADPENDGSLVDNSHIEMEDVSASSLSSRSFYSIIRIPKINIELPIYLGASDANLMKGAAHITGTSLPVGGKGNHSVIAGHRGTLRHNMFLHVNDLNAGDTFEVQTLDKIMTYRVTGSKVVLPNEVDTLSIQEDKDLVTLVTCLKYPMNYKRLLVYGERVD</sequence>
<dbReference type="InterPro" id="IPR042002">
    <property type="entry name" value="Sortase_C"/>
</dbReference>
<evidence type="ECO:0000256" key="1">
    <source>
        <dbReference type="ARBA" id="ARBA00022801"/>
    </source>
</evidence>
<dbReference type="SUPFAM" id="SSF63817">
    <property type="entry name" value="Sortase"/>
    <property type="match status" value="1"/>
</dbReference>
<dbReference type="InterPro" id="IPR023365">
    <property type="entry name" value="Sortase_dom-sf"/>
</dbReference>
<organism evidence="3 4">
    <name type="scientific">Alkalibacterium thalassium</name>
    <dbReference type="NCBI Taxonomy" id="426701"/>
    <lineage>
        <taxon>Bacteria</taxon>
        <taxon>Bacillati</taxon>
        <taxon>Bacillota</taxon>
        <taxon>Bacilli</taxon>
        <taxon>Lactobacillales</taxon>
        <taxon>Carnobacteriaceae</taxon>
        <taxon>Alkalibacterium</taxon>
    </lineage>
</organism>
<evidence type="ECO:0000256" key="2">
    <source>
        <dbReference type="PIRSR" id="PIRSR605754-1"/>
    </source>
</evidence>
<evidence type="ECO:0000313" key="4">
    <source>
        <dbReference type="Proteomes" id="UP000199433"/>
    </source>
</evidence>
<gene>
    <name evidence="3" type="ORF">SAMN04488098_101632</name>
</gene>
<dbReference type="RefSeq" id="WP_091266411.1">
    <property type="nucleotide sequence ID" value="NZ_FNFK01000016.1"/>
</dbReference>
<dbReference type="InterPro" id="IPR005754">
    <property type="entry name" value="Sortase"/>
</dbReference>
<protein>
    <submittedName>
        <fullName evidence="3">Sortase A</fullName>
    </submittedName>
</protein>
<dbReference type="CDD" id="cd05827">
    <property type="entry name" value="Sortase_C"/>
    <property type="match status" value="1"/>
</dbReference>
<dbReference type="AlphaFoldDB" id="A0A1G8ZUY5"/>
<dbReference type="OrthoDB" id="1648028at2"/>
<dbReference type="EMBL" id="FNFK01000016">
    <property type="protein sequence ID" value="SDK18811.1"/>
    <property type="molecule type" value="Genomic_DNA"/>
</dbReference>
<dbReference type="GO" id="GO:0016787">
    <property type="term" value="F:hydrolase activity"/>
    <property type="evidence" value="ECO:0007669"/>
    <property type="project" value="UniProtKB-KW"/>
</dbReference>
<proteinExistence type="predicted"/>
<dbReference type="Gene3D" id="2.40.260.10">
    <property type="entry name" value="Sortase"/>
    <property type="match status" value="1"/>
</dbReference>